<evidence type="ECO:0000313" key="2">
    <source>
        <dbReference type="EMBL" id="CDO69095.1"/>
    </source>
</evidence>
<name>A0A060S443_PYCCI</name>
<dbReference type="HOGENOM" id="CLU_710068_0_0_1"/>
<gene>
    <name evidence="2" type="ORF">BN946_scf184992.g44</name>
</gene>
<protein>
    <submittedName>
        <fullName evidence="2">Uncharacterized protein</fullName>
    </submittedName>
</protein>
<evidence type="ECO:0000313" key="3">
    <source>
        <dbReference type="Proteomes" id="UP000029665"/>
    </source>
</evidence>
<dbReference type="EMBL" id="CCBP010000033">
    <property type="protein sequence ID" value="CDO69095.1"/>
    <property type="molecule type" value="Genomic_DNA"/>
</dbReference>
<organism evidence="2 3">
    <name type="scientific">Pycnoporus cinnabarinus</name>
    <name type="common">Cinnabar-red polypore</name>
    <name type="synonym">Trametes cinnabarina</name>
    <dbReference type="NCBI Taxonomy" id="5643"/>
    <lineage>
        <taxon>Eukaryota</taxon>
        <taxon>Fungi</taxon>
        <taxon>Dikarya</taxon>
        <taxon>Basidiomycota</taxon>
        <taxon>Agaricomycotina</taxon>
        <taxon>Agaricomycetes</taxon>
        <taxon>Polyporales</taxon>
        <taxon>Polyporaceae</taxon>
        <taxon>Trametes</taxon>
    </lineage>
</organism>
<comment type="caution">
    <text evidence="2">The sequence shown here is derived from an EMBL/GenBank/DDBJ whole genome shotgun (WGS) entry which is preliminary data.</text>
</comment>
<dbReference type="Gene3D" id="1.50.10.10">
    <property type="match status" value="1"/>
</dbReference>
<dbReference type="InterPro" id="IPR012341">
    <property type="entry name" value="6hp_glycosidase-like_sf"/>
</dbReference>
<dbReference type="InterPro" id="IPR007822">
    <property type="entry name" value="LANC-like"/>
</dbReference>
<dbReference type="SUPFAM" id="SSF158745">
    <property type="entry name" value="LanC-like"/>
    <property type="match status" value="1"/>
</dbReference>
<reference evidence="2" key="1">
    <citation type="submission" date="2014-01" db="EMBL/GenBank/DDBJ databases">
        <title>The genome of the white-rot fungus Pycnoporus cinnabarinus: a basidiomycete model with a versatile arsenal for lignocellulosic biomass breakdown.</title>
        <authorList>
            <person name="Levasseur A."/>
            <person name="Lomascolo A."/>
            <person name="Ruiz-Duenas F.J."/>
            <person name="Uzan E."/>
            <person name="Piumi F."/>
            <person name="Kues U."/>
            <person name="Ram A.F.J."/>
            <person name="Murat C."/>
            <person name="Haon M."/>
            <person name="Benoit I."/>
            <person name="Arfi Y."/>
            <person name="Chevret D."/>
            <person name="Drula E."/>
            <person name="Kwon M.J."/>
            <person name="Gouret P."/>
            <person name="Lesage-Meessen L."/>
            <person name="Lombard V."/>
            <person name="Mariette J."/>
            <person name="Noirot C."/>
            <person name="Park J."/>
            <person name="Patyshakuliyeva A."/>
            <person name="Wieneger R.A.B."/>
            <person name="Wosten H.A.B."/>
            <person name="Martin F."/>
            <person name="Coutinho P.M."/>
            <person name="de Vries R."/>
            <person name="Martinez A.T."/>
            <person name="Klopp C."/>
            <person name="Pontarotti P."/>
            <person name="Henrissat B."/>
            <person name="Record E."/>
        </authorList>
    </citation>
    <scope>NUCLEOTIDE SEQUENCE [LARGE SCALE GENOMIC DNA]</scope>
    <source>
        <strain evidence="2">BRFM137</strain>
    </source>
</reference>
<dbReference type="AlphaFoldDB" id="A0A060S443"/>
<feature type="compositionally biased region" description="Low complexity" evidence="1">
    <location>
        <begin position="361"/>
        <end position="371"/>
    </location>
</feature>
<proteinExistence type="predicted"/>
<dbReference type="Pfam" id="PF05147">
    <property type="entry name" value="LANC_like"/>
    <property type="match status" value="1"/>
</dbReference>
<dbReference type="GO" id="GO:0031179">
    <property type="term" value="P:peptide modification"/>
    <property type="evidence" value="ECO:0007669"/>
    <property type="project" value="InterPro"/>
</dbReference>
<dbReference type="PANTHER" id="PTHR12736:SF7">
    <property type="entry name" value="LANC-LIKE PROTEIN 3"/>
    <property type="match status" value="1"/>
</dbReference>
<accession>A0A060S443</accession>
<dbReference type="PANTHER" id="PTHR12736">
    <property type="entry name" value="LANC-LIKE PROTEIN"/>
    <property type="match status" value="1"/>
</dbReference>
<dbReference type="GO" id="GO:0005975">
    <property type="term" value="P:carbohydrate metabolic process"/>
    <property type="evidence" value="ECO:0007669"/>
    <property type="project" value="InterPro"/>
</dbReference>
<dbReference type="Proteomes" id="UP000029665">
    <property type="component" value="Unassembled WGS sequence"/>
</dbReference>
<feature type="region of interest" description="Disordered" evidence="1">
    <location>
        <begin position="344"/>
        <end position="380"/>
    </location>
</feature>
<sequence length="389" mass="42445">MSTAFAPSRYIPHINAPPTDIKAVRHRIRDALMDNVERVHRHPSSHPRVYTGSAGEIIMDMRAFAALPTHTFTTYTPTSSLIAVPFHEPQHGTHVSYLETSIGPATLILVRQLRLRQNPDSNAHKHARRGKLDSEVLEELELQETWRGALGIISGAIELATMEELDEDGCEVLYGRAGLLYALLLLRSELLLTVNYLTHAGKPKDRVVREVESLCSDENVQALVDDIIQRGELGAKRYAEELEASDREKAPPLMWKWHGSRYLGAAHGIAGILTEVLHAPSNTIAPHWPKILSTVEWLLAIQSPLGNWPSKAGRHLAYISGGAAAQEESKRSGVDEETDDALVHHANGEGNGGGDGNATWSASGSADGNGSADRRMGGMPGFDDIVLLD</sequence>
<dbReference type="GO" id="GO:0005886">
    <property type="term" value="C:plasma membrane"/>
    <property type="evidence" value="ECO:0007669"/>
    <property type="project" value="TreeGrafter"/>
</dbReference>
<keyword evidence="3" id="KW-1185">Reference proteome</keyword>
<dbReference type="OrthoDB" id="10257263at2759"/>
<evidence type="ECO:0000256" key="1">
    <source>
        <dbReference type="SAM" id="MobiDB-lite"/>
    </source>
</evidence>